<reference evidence="1" key="2">
    <citation type="journal article" date="2020" name="Nat. Commun.">
        <title>Large-scale genome sequencing of mycorrhizal fungi provides insights into the early evolution of symbiotic traits.</title>
        <authorList>
            <person name="Miyauchi S."/>
            <person name="Kiss E."/>
            <person name="Kuo A."/>
            <person name="Drula E."/>
            <person name="Kohler A."/>
            <person name="Sanchez-Garcia M."/>
            <person name="Morin E."/>
            <person name="Andreopoulos B."/>
            <person name="Barry K.W."/>
            <person name="Bonito G."/>
            <person name="Buee M."/>
            <person name="Carver A."/>
            <person name="Chen C."/>
            <person name="Cichocki N."/>
            <person name="Clum A."/>
            <person name="Culley D."/>
            <person name="Crous P.W."/>
            <person name="Fauchery L."/>
            <person name="Girlanda M."/>
            <person name="Hayes R.D."/>
            <person name="Keri Z."/>
            <person name="LaButti K."/>
            <person name="Lipzen A."/>
            <person name="Lombard V."/>
            <person name="Magnuson J."/>
            <person name="Maillard F."/>
            <person name="Murat C."/>
            <person name="Nolan M."/>
            <person name="Ohm R.A."/>
            <person name="Pangilinan J."/>
            <person name="Pereira M.F."/>
            <person name="Perotto S."/>
            <person name="Peter M."/>
            <person name="Pfister S."/>
            <person name="Riley R."/>
            <person name="Sitrit Y."/>
            <person name="Stielow J.B."/>
            <person name="Szollosi G."/>
            <person name="Zifcakova L."/>
            <person name="Stursova M."/>
            <person name="Spatafora J.W."/>
            <person name="Tedersoo L."/>
            <person name="Vaario L.M."/>
            <person name="Yamada A."/>
            <person name="Yan M."/>
            <person name="Wang P."/>
            <person name="Xu J."/>
            <person name="Bruns T."/>
            <person name="Baldrian P."/>
            <person name="Vilgalys R."/>
            <person name="Dunand C."/>
            <person name="Henrissat B."/>
            <person name="Grigoriev I.V."/>
            <person name="Hibbett D."/>
            <person name="Nagy L.G."/>
            <person name="Martin F.M."/>
        </authorList>
    </citation>
    <scope>NUCLEOTIDE SEQUENCE</scope>
    <source>
        <strain evidence="1">BED1</strain>
    </source>
</reference>
<dbReference type="Proteomes" id="UP001194468">
    <property type="component" value="Unassembled WGS sequence"/>
</dbReference>
<dbReference type="AlphaFoldDB" id="A0AAD4BH94"/>
<evidence type="ECO:0000313" key="2">
    <source>
        <dbReference type="Proteomes" id="UP001194468"/>
    </source>
</evidence>
<accession>A0AAD4BH94</accession>
<reference evidence="1" key="1">
    <citation type="submission" date="2019-10" db="EMBL/GenBank/DDBJ databases">
        <authorList>
            <consortium name="DOE Joint Genome Institute"/>
            <person name="Kuo A."/>
            <person name="Miyauchi S."/>
            <person name="Kiss E."/>
            <person name="Drula E."/>
            <person name="Kohler A."/>
            <person name="Sanchez-Garcia M."/>
            <person name="Andreopoulos B."/>
            <person name="Barry K.W."/>
            <person name="Bonito G."/>
            <person name="Buee M."/>
            <person name="Carver A."/>
            <person name="Chen C."/>
            <person name="Cichocki N."/>
            <person name="Clum A."/>
            <person name="Culley D."/>
            <person name="Crous P.W."/>
            <person name="Fauchery L."/>
            <person name="Girlanda M."/>
            <person name="Hayes R."/>
            <person name="Keri Z."/>
            <person name="LaButti K."/>
            <person name="Lipzen A."/>
            <person name="Lombard V."/>
            <person name="Magnuson J."/>
            <person name="Maillard F."/>
            <person name="Morin E."/>
            <person name="Murat C."/>
            <person name="Nolan M."/>
            <person name="Ohm R."/>
            <person name="Pangilinan J."/>
            <person name="Pereira M."/>
            <person name="Perotto S."/>
            <person name="Peter M."/>
            <person name="Riley R."/>
            <person name="Sitrit Y."/>
            <person name="Stielow B."/>
            <person name="Szollosi G."/>
            <person name="Zifcakova L."/>
            <person name="Stursova M."/>
            <person name="Spatafora J.W."/>
            <person name="Tedersoo L."/>
            <person name="Vaario L.-M."/>
            <person name="Yamada A."/>
            <person name="Yan M."/>
            <person name="Wang P."/>
            <person name="Xu J."/>
            <person name="Bruns T."/>
            <person name="Baldrian P."/>
            <person name="Vilgalys R."/>
            <person name="Henrissat B."/>
            <person name="Grigoriev I.V."/>
            <person name="Hibbett D."/>
            <person name="Nagy L.G."/>
            <person name="Martin F.M."/>
        </authorList>
    </citation>
    <scope>NUCLEOTIDE SEQUENCE</scope>
    <source>
        <strain evidence="1">BED1</strain>
    </source>
</reference>
<keyword evidence="2" id="KW-1185">Reference proteome</keyword>
<comment type="caution">
    <text evidence="1">The sequence shown here is derived from an EMBL/GenBank/DDBJ whole genome shotgun (WGS) entry which is preliminary data.</text>
</comment>
<name>A0AAD4BH94_BOLED</name>
<sequence length="126" mass="14238">MHPVTPVLDALESCQITVADFIVALLTEPGYKTQPMVIDLLANATTIFDAFMQHPATHDVIRNQCFTVAEDTYLWELRDLVSKDSSSHFGAANTTVQQLEEFHIDNMAHTMKSHAPRMWCLFDCLL</sequence>
<organism evidence="1 2">
    <name type="scientific">Boletus edulis BED1</name>
    <dbReference type="NCBI Taxonomy" id="1328754"/>
    <lineage>
        <taxon>Eukaryota</taxon>
        <taxon>Fungi</taxon>
        <taxon>Dikarya</taxon>
        <taxon>Basidiomycota</taxon>
        <taxon>Agaricomycotina</taxon>
        <taxon>Agaricomycetes</taxon>
        <taxon>Agaricomycetidae</taxon>
        <taxon>Boletales</taxon>
        <taxon>Boletineae</taxon>
        <taxon>Boletaceae</taxon>
        <taxon>Boletoideae</taxon>
        <taxon>Boletus</taxon>
    </lineage>
</organism>
<evidence type="ECO:0000313" key="1">
    <source>
        <dbReference type="EMBL" id="KAF8430436.1"/>
    </source>
</evidence>
<dbReference type="EMBL" id="WHUW01000063">
    <property type="protein sequence ID" value="KAF8430436.1"/>
    <property type="molecule type" value="Genomic_DNA"/>
</dbReference>
<feature type="non-terminal residue" evidence="1">
    <location>
        <position position="126"/>
    </location>
</feature>
<gene>
    <name evidence="1" type="ORF">L210DRAFT_3322112</name>
</gene>
<proteinExistence type="predicted"/>
<protein>
    <submittedName>
        <fullName evidence="1">Uncharacterized protein</fullName>
    </submittedName>
</protein>